<evidence type="ECO:0000313" key="1">
    <source>
        <dbReference type="EMBL" id="MBD8504351.1"/>
    </source>
</evidence>
<sequence length="117" mass="12592">MKALIGPGLALVVAGGLTGCAAAVVYEDKYAQGDGWRKGTVVEIGLGKELQRPSFYDCRDETVGEASNVTYVTIAFKRNGHPYARTARLPAEPKLQVGDKVYVNFRDCTAAIPKRSS</sequence>
<proteinExistence type="predicted"/>
<gene>
    <name evidence="1" type="ORF">IFO67_15775</name>
</gene>
<name>A0ABR9BGJ9_9RHOO</name>
<dbReference type="EMBL" id="JACYTO010000002">
    <property type="protein sequence ID" value="MBD8504351.1"/>
    <property type="molecule type" value="Genomic_DNA"/>
</dbReference>
<reference evidence="2" key="1">
    <citation type="submission" date="2023-07" db="EMBL/GenBank/DDBJ databases">
        <title>Thauera sp. CAU 1555 isolated from sand of Yaerae Beach.</title>
        <authorList>
            <person name="Kim W."/>
        </authorList>
    </citation>
    <scope>NUCLEOTIDE SEQUENCE [LARGE SCALE GENOMIC DNA]</scope>
    <source>
        <strain evidence="2">CAU 1555</strain>
    </source>
</reference>
<evidence type="ECO:0008006" key="3">
    <source>
        <dbReference type="Google" id="ProtNLM"/>
    </source>
</evidence>
<dbReference type="RefSeq" id="WP_002931000.1">
    <property type="nucleotide sequence ID" value="NZ_JACTAH010000002.1"/>
</dbReference>
<comment type="caution">
    <text evidence="1">The sequence shown here is derived from an EMBL/GenBank/DDBJ whole genome shotgun (WGS) entry which is preliminary data.</text>
</comment>
<evidence type="ECO:0000313" key="2">
    <source>
        <dbReference type="Proteomes" id="UP000603602"/>
    </source>
</evidence>
<dbReference type="Proteomes" id="UP000603602">
    <property type="component" value="Unassembled WGS sequence"/>
</dbReference>
<protein>
    <recommendedName>
        <fullName evidence="3">Lipoprotein</fullName>
    </recommendedName>
</protein>
<organism evidence="1 2">
    <name type="scientific">Thauera sedimentorum</name>
    <dbReference type="NCBI Taxonomy" id="2767595"/>
    <lineage>
        <taxon>Bacteria</taxon>
        <taxon>Pseudomonadati</taxon>
        <taxon>Pseudomonadota</taxon>
        <taxon>Betaproteobacteria</taxon>
        <taxon>Rhodocyclales</taxon>
        <taxon>Zoogloeaceae</taxon>
        <taxon>Thauera</taxon>
    </lineage>
</organism>
<keyword evidence="2" id="KW-1185">Reference proteome</keyword>
<dbReference type="PROSITE" id="PS51257">
    <property type="entry name" value="PROKAR_LIPOPROTEIN"/>
    <property type="match status" value="1"/>
</dbReference>
<accession>A0ABR9BGJ9</accession>